<sequence length="713" mass="75697">MFKKIIQIVTLLIVGLFFTVGQVSAADNPTSGTLTASTNSAVVGTNVTVTITASDGDGIEKVCLTDCKDCQNATNCAQSWQITQAVIGSFYAEASVCAKNADTGVNECSRTNPEGISIDFSDLTVSCSASPSPVQTNNNVTFTATVSGGTGTYSYAWTGDCTGTNPTCAKSFSSAGTFTPTLTVVSGTETKTVSCSAVVQSGSIQYISVPQYIPASCNGCGSCGSGSCNGYSNHSYSQCYDEDVYWYCSNNIKNDKKEECGSDSCDQWTNYCSSGNVYKKRNCYDRGCNNAACFSTSKAESEFVENCSSLGCENGKCVVKPACECSFGPCCDGCYYKPSTSICETKVEIQYGCLWGTGCGADVAKRSNSTFRYCSGASNLCLGEWKQSLKRTSWTVVDYCSVGETCSVGKSACSYNSACTRPVNTYIKNYTKKCSEDNLFWYDSNNLKQGKYRDCADENDCTSDSCDNNKCANELKCDGTACSVGSDSYCESCESCGDDVCNCNETPCGCPADCKISGLSVSVLCKEAGESTDWSKDIKASPSSKLDVLLVVTNSGQDDLEDVSVEVNLPKELKYQNDLKIGGDAYKGDIALVNVGDLSSGSSKTITLGVLTGRILDDSDFSIAGTVSDGNLKSSDSVKISLAGTGASGIATVFSGTAFSISQWQNWQYLFWLATIALVAFGAFYIFPIVRKKKKEAMLKDIIKGVASADKLL</sequence>
<dbReference type="CDD" id="cd00146">
    <property type="entry name" value="PKD"/>
    <property type="match status" value="1"/>
</dbReference>
<protein>
    <submittedName>
        <fullName evidence="5">Uncharacterized protein</fullName>
    </submittedName>
</protein>
<keyword evidence="1" id="KW-0812">Transmembrane</keyword>
<dbReference type="InterPro" id="IPR001434">
    <property type="entry name" value="OmcB-like_DUF11"/>
</dbReference>
<name>A0A2G9YWA7_9BACT</name>
<proteinExistence type="predicted"/>
<dbReference type="Gene3D" id="2.60.40.10">
    <property type="entry name" value="Immunoglobulins"/>
    <property type="match status" value="1"/>
</dbReference>
<dbReference type="Pfam" id="PF00801">
    <property type="entry name" value="PKD"/>
    <property type="match status" value="1"/>
</dbReference>
<keyword evidence="1" id="KW-1133">Transmembrane helix</keyword>
<evidence type="ECO:0000313" key="6">
    <source>
        <dbReference type="Proteomes" id="UP000229976"/>
    </source>
</evidence>
<dbReference type="AlphaFoldDB" id="A0A2G9YWA7"/>
<evidence type="ECO:0000259" key="3">
    <source>
        <dbReference type="Pfam" id="PF00801"/>
    </source>
</evidence>
<accession>A0A2G9YWA7</accession>
<dbReference type="Pfam" id="PF01345">
    <property type="entry name" value="DUF11"/>
    <property type="match status" value="1"/>
</dbReference>
<feature type="transmembrane region" description="Helical" evidence="1">
    <location>
        <begin position="669"/>
        <end position="690"/>
    </location>
</feature>
<dbReference type="InterPro" id="IPR013783">
    <property type="entry name" value="Ig-like_fold"/>
</dbReference>
<reference evidence="5 6" key="1">
    <citation type="submission" date="2017-09" db="EMBL/GenBank/DDBJ databases">
        <title>Depth-based differentiation of microbial function through sediment-hosted aquifers and enrichment of novel symbionts in the deep terrestrial subsurface.</title>
        <authorList>
            <person name="Probst A.J."/>
            <person name="Ladd B."/>
            <person name="Jarett J.K."/>
            <person name="Geller-Mcgrath D.E."/>
            <person name="Sieber C.M."/>
            <person name="Emerson J.B."/>
            <person name="Anantharaman K."/>
            <person name="Thomas B.C."/>
            <person name="Malmstrom R."/>
            <person name="Stieglmeier M."/>
            <person name="Klingl A."/>
            <person name="Woyke T."/>
            <person name="Ryan C.M."/>
            <person name="Banfield J.F."/>
        </authorList>
    </citation>
    <scope>NUCLEOTIDE SEQUENCE [LARGE SCALE GENOMIC DNA]</scope>
    <source>
        <strain evidence="5">CG23_combo_of_CG06-09_8_20_14_all_39_17</strain>
    </source>
</reference>
<evidence type="ECO:0000313" key="5">
    <source>
        <dbReference type="EMBL" id="PIP22761.1"/>
    </source>
</evidence>
<dbReference type="Proteomes" id="UP000229976">
    <property type="component" value="Unassembled WGS sequence"/>
</dbReference>
<feature type="domain" description="PKD" evidence="3">
    <location>
        <begin position="126"/>
        <end position="194"/>
    </location>
</feature>
<evidence type="ECO:0000256" key="2">
    <source>
        <dbReference type="SAM" id="SignalP"/>
    </source>
</evidence>
<keyword evidence="1" id="KW-0472">Membrane</keyword>
<dbReference type="SUPFAM" id="SSF49299">
    <property type="entry name" value="PKD domain"/>
    <property type="match status" value="1"/>
</dbReference>
<feature type="domain" description="DUF11" evidence="4">
    <location>
        <begin position="547"/>
        <end position="612"/>
    </location>
</feature>
<comment type="caution">
    <text evidence="5">The sequence shown here is derived from an EMBL/GenBank/DDBJ whole genome shotgun (WGS) entry which is preliminary data.</text>
</comment>
<dbReference type="InterPro" id="IPR035986">
    <property type="entry name" value="PKD_dom_sf"/>
</dbReference>
<organism evidence="5 6">
    <name type="scientific">Candidatus Nealsonbacteria bacterium CG23_combo_of_CG06-09_8_20_14_all_39_17</name>
    <dbReference type="NCBI Taxonomy" id="1974722"/>
    <lineage>
        <taxon>Bacteria</taxon>
        <taxon>Candidatus Nealsoniibacteriota</taxon>
    </lineage>
</organism>
<dbReference type="InterPro" id="IPR000601">
    <property type="entry name" value="PKD_dom"/>
</dbReference>
<evidence type="ECO:0000256" key="1">
    <source>
        <dbReference type="SAM" id="Phobius"/>
    </source>
</evidence>
<feature type="chain" id="PRO_5013722172" evidence="2">
    <location>
        <begin position="26"/>
        <end position="713"/>
    </location>
</feature>
<keyword evidence="2" id="KW-0732">Signal</keyword>
<gene>
    <name evidence="5" type="ORF">COX37_02080</name>
</gene>
<dbReference type="EMBL" id="PCRO01000027">
    <property type="protein sequence ID" value="PIP22761.1"/>
    <property type="molecule type" value="Genomic_DNA"/>
</dbReference>
<evidence type="ECO:0000259" key="4">
    <source>
        <dbReference type="Pfam" id="PF01345"/>
    </source>
</evidence>
<feature type="signal peptide" evidence="2">
    <location>
        <begin position="1"/>
        <end position="25"/>
    </location>
</feature>